<name>U1RQ25_9ACTO</name>
<proteinExistence type="predicted"/>
<feature type="region of interest" description="Disordered" evidence="1">
    <location>
        <begin position="18"/>
        <end position="42"/>
    </location>
</feature>
<organism evidence="2 3">
    <name type="scientific">Actinomyces johnsonii F0510</name>
    <dbReference type="NCBI Taxonomy" id="1227262"/>
    <lineage>
        <taxon>Bacteria</taxon>
        <taxon>Bacillati</taxon>
        <taxon>Actinomycetota</taxon>
        <taxon>Actinomycetes</taxon>
        <taxon>Actinomycetales</taxon>
        <taxon>Actinomycetaceae</taxon>
        <taxon>Actinomyces</taxon>
    </lineage>
</organism>
<evidence type="ECO:0000313" key="2">
    <source>
        <dbReference type="EMBL" id="ERH20537.1"/>
    </source>
</evidence>
<dbReference type="HOGENOM" id="CLU_3246022_0_0_11"/>
<dbReference type="EMBL" id="AWSD01000106">
    <property type="protein sequence ID" value="ERH20537.1"/>
    <property type="molecule type" value="Genomic_DNA"/>
</dbReference>
<evidence type="ECO:0000256" key="1">
    <source>
        <dbReference type="SAM" id="MobiDB-lite"/>
    </source>
</evidence>
<reference evidence="2 3" key="1">
    <citation type="submission" date="2013-06" db="EMBL/GenBank/DDBJ databases">
        <authorList>
            <person name="Weinstock G."/>
            <person name="Sodergren E."/>
            <person name="Lobos E.A."/>
            <person name="Fulton L."/>
            <person name="Fulton R."/>
            <person name="Courtney L."/>
            <person name="Fronick C."/>
            <person name="O'Laughlin M."/>
            <person name="Godfrey J."/>
            <person name="Wilson R.M."/>
            <person name="Miner T."/>
            <person name="Farmer C."/>
            <person name="Delehaunty K."/>
            <person name="Cordes M."/>
            <person name="Minx P."/>
            <person name="Tomlinson C."/>
            <person name="Chen J."/>
            <person name="Wollam A."/>
            <person name="Pepin K.H."/>
            <person name="Bhonagiri V."/>
            <person name="Zhang X."/>
            <person name="Warren W."/>
            <person name="Mitreva M."/>
            <person name="Mardis E.R."/>
            <person name="Wilson R.K."/>
        </authorList>
    </citation>
    <scope>NUCLEOTIDE SEQUENCE [LARGE SCALE GENOMIC DNA]</scope>
    <source>
        <strain evidence="2 3">F0510</strain>
    </source>
</reference>
<protein>
    <submittedName>
        <fullName evidence="2">Uncharacterized protein</fullName>
    </submittedName>
</protein>
<dbReference type="AlphaFoldDB" id="U1RQ25"/>
<comment type="caution">
    <text evidence="2">The sequence shown here is derived from an EMBL/GenBank/DDBJ whole genome shotgun (WGS) entry which is preliminary data.</text>
</comment>
<evidence type="ECO:0000313" key="3">
    <source>
        <dbReference type="Proteomes" id="UP000016498"/>
    </source>
</evidence>
<accession>U1RQ25</accession>
<dbReference type="Proteomes" id="UP000016498">
    <property type="component" value="Unassembled WGS sequence"/>
</dbReference>
<sequence>MGGGEVAAMPGCWCAVGSGPPMVRSREEGPASVPGGGPVPRT</sequence>
<gene>
    <name evidence="2" type="ORF">HMPREF1549_01147</name>
</gene>